<protein>
    <submittedName>
        <fullName evidence="2">Uncharacterized protein</fullName>
    </submittedName>
</protein>
<evidence type="ECO:0000256" key="1">
    <source>
        <dbReference type="SAM" id="MobiDB-lite"/>
    </source>
</evidence>
<sequence length="186" mass="20426">MSSQTDSQNLSAEVEVDVQEPDCPSQHSNSSVEVIALNVLPSLGVGLSGQILTRGDLDQMRSSGVKINFTKPKKNPTPALTHKVMQNKISLKAKSPPPTNGVVIKEPSHNSGRPTTDEVLGKDKEKIVEPPPKAKLTSNKRKLLSFFEVGMRVCKPLWSTPCLSYPQHARHFSKFLTKHGKILPQQ</sequence>
<feature type="compositionally biased region" description="Polar residues" evidence="1">
    <location>
        <begin position="1"/>
        <end position="11"/>
    </location>
</feature>
<gene>
    <name evidence="2" type="ORF">Fot_29076</name>
</gene>
<keyword evidence="3" id="KW-1185">Reference proteome</keyword>
<name>A0ABD1TRM6_9LAMI</name>
<feature type="region of interest" description="Disordered" evidence="1">
    <location>
        <begin position="90"/>
        <end position="122"/>
    </location>
</feature>
<dbReference type="AlphaFoldDB" id="A0ABD1TRM6"/>
<accession>A0ABD1TRM6</accession>
<dbReference type="Proteomes" id="UP001604277">
    <property type="component" value="Unassembled WGS sequence"/>
</dbReference>
<feature type="region of interest" description="Disordered" evidence="1">
    <location>
        <begin position="1"/>
        <end position="29"/>
    </location>
</feature>
<comment type="caution">
    <text evidence="2">The sequence shown here is derived from an EMBL/GenBank/DDBJ whole genome shotgun (WGS) entry which is preliminary data.</text>
</comment>
<dbReference type="EMBL" id="JBFOLJ010000008">
    <property type="protein sequence ID" value="KAL2515105.1"/>
    <property type="molecule type" value="Genomic_DNA"/>
</dbReference>
<proteinExistence type="predicted"/>
<evidence type="ECO:0000313" key="3">
    <source>
        <dbReference type="Proteomes" id="UP001604277"/>
    </source>
</evidence>
<organism evidence="2 3">
    <name type="scientific">Forsythia ovata</name>
    <dbReference type="NCBI Taxonomy" id="205694"/>
    <lineage>
        <taxon>Eukaryota</taxon>
        <taxon>Viridiplantae</taxon>
        <taxon>Streptophyta</taxon>
        <taxon>Embryophyta</taxon>
        <taxon>Tracheophyta</taxon>
        <taxon>Spermatophyta</taxon>
        <taxon>Magnoliopsida</taxon>
        <taxon>eudicotyledons</taxon>
        <taxon>Gunneridae</taxon>
        <taxon>Pentapetalae</taxon>
        <taxon>asterids</taxon>
        <taxon>lamiids</taxon>
        <taxon>Lamiales</taxon>
        <taxon>Oleaceae</taxon>
        <taxon>Forsythieae</taxon>
        <taxon>Forsythia</taxon>
    </lineage>
</organism>
<evidence type="ECO:0000313" key="2">
    <source>
        <dbReference type="EMBL" id="KAL2515105.1"/>
    </source>
</evidence>
<reference evidence="3" key="1">
    <citation type="submission" date="2024-07" db="EMBL/GenBank/DDBJ databases">
        <title>Two chromosome-level genome assemblies of Korean endemic species Abeliophyllum distichum and Forsythia ovata (Oleaceae).</title>
        <authorList>
            <person name="Jang H."/>
        </authorList>
    </citation>
    <scope>NUCLEOTIDE SEQUENCE [LARGE SCALE GENOMIC DNA]</scope>
</reference>